<dbReference type="Gene3D" id="1.25.40.20">
    <property type="entry name" value="Ankyrin repeat-containing domain"/>
    <property type="match status" value="1"/>
</dbReference>
<dbReference type="OrthoDB" id="60283at2759"/>
<reference evidence="2 3" key="1">
    <citation type="submission" date="2012-04" db="EMBL/GenBank/DDBJ databases">
        <title>The Genome Sequence of Saprolegnia declina VS20.</title>
        <authorList>
            <consortium name="The Broad Institute Genome Sequencing Platform"/>
            <person name="Russ C."/>
            <person name="Nusbaum C."/>
            <person name="Tyler B."/>
            <person name="van West P."/>
            <person name="Dieguez-Uribeondo J."/>
            <person name="de Bruijn I."/>
            <person name="Tripathy S."/>
            <person name="Jiang R."/>
            <person name="Young S.K."/>
            <person name="Zeng Q."/>
            <person name="Gargeya S."/>
            <person name="Fitzgerald M."/>
            <person name="Haas B."/>
            <person name="Abouelleil A."/>
            <person name="Alvarado L."/>
            <person name="Arachchi H.M."/>
            <person name="Berlin A."/>
            <person name="Chapman S.B."/>
            <person name="Goldberg J."/>
            <person name="Griggs A."/>
            <person name="Gujja S."/>
            <person name="Hansen M."/>
            <person name="Howarth C."/>
            <person name="Imamovic A."/>
            <person name="Larimer J."/>
            <person name="McCowen C."/>
            <person name="Montmayeur A."/>
            <person name="Murphy C."/>
            <person name="Neiman D."/>
            <person name="Pearson M."/>
            <person name="Priest M."/>
            <person name="Roberts A."/>
            <person name="Saif S."/>
            <person name="Shea T."/>
            <person name="Sisk P."/>
            <person name="Sykes S."/>
            <person name="Wortman J."/>
            <person name="Nusbaum C."/>
            <person name="Birren B."/>
        </authorList>
    </citation>
    <scope>NUCLEOTIDE SEQUENCE [LARGE SCALE GENOMIC DNA]</scope>
    <source>
        <strain evidence="2 3">VS20</strain>
    </source>
</reference>
<dbReference type="InterPro" id="IPR002110">
    <property type="entry name" value="Ankyrin_rpt"/>
</dbReference>
<dbReference type="RefSeq" id="XP_008604834.1">
    <property type="nucleotide sequence ID" value="XM_008606612.1"/>
</dbReference>
<dbReference type="SUPFAM" id="SSF48403">
    <property type="entry name" value="Ankyrin repeat"/>
    <property type="match status" value="1"/>
</dbReference>
<proteinExistence type="predicted"/>
<feature type="compositionally biased region" description="Low complexity" evidence="1">
    <location>
        <begin position="38"/>
        <end position="54"/>
    </location>
</feature>
<evidence type="ECO:0000256" key="1">
    <source>
        <dbReference type="SAM" id="MobiDB-lite"/>
    </source>
</evidence>
<dbReference type="PANTHER" id="PTHR46586">
    <property type="entry name" value="ANKYRIN REPEAT-CONTAINING PROTEIN"/>
    <property type="match status" value="1"/>
</dbReference>
<evidence type="ECO:0000313" key="3">
    <source>
        <dbReference type="Proteomes" id="UP000030762"/>
    </source>
</evidence>
<dbReference type="InterPro" id="IPR036770">
    <property type="entry name" value="Ankyrin_rpt-contain_sf"/>
</dbReference>
<sequence>MHLDSSGWRGSNAHLCRRAPPCGRTWGQKHRSRDSHPSSELVTPSSSSTSTTMPRFGSTLPAQVEILEIDIAALDNLLRTDTTTHVLRSRDLVRAITAYQTGCDEISVTLLAILRRLYLPRYDLHDSVPEAFVPLRHVLPWWLAKHAADLLQRLPIDVRAPLLCYAMVHGHMCLLETLVATDQLQMDELHWDLLGRHGHLKVLQFLLAAGVSGPLHLVLENAAVAGHLSMVAYLHDIGVPVTSETLILACVFGRIEVAQYAHDVANDGIWDPETVDCAARRGHLNIVRFLHQFDYDGFSSSTMDVAAEHGHLEVVRFLHEHRFDGCSAAAMLGAVRYGHLEVVMFLDLHRPDAATDNAVVVAMQHGQEHVIAYFQEERKLKKRFSRIQKKVAVLVRSNDSMRHLYHGPKTKLCSA</sequence>
<name>T0R451_SAPDV</name>
<evidence type="ECO:0000313" key="2">
    <source>
        <dbReference type="EMBL" id="EQC41120.1"/>
    </source>
</evidence>
<accession>T0R451</accession>
<dbReference type="PANTHER" id="PTHR46586:SF3">
    <property type="entry name" value="ANKYRIN REPEAT-CONTAINING PROTEIN"/>
    <property type="match status" value="1"/>
</dbReference>
<dbReference type="VEuPathDB" id="FungiDB:SDRG_01099"/>
<dbReference type="OMA" id="IAYFQEE"/>
<keyword evidence="3" id="KW-1185">Reference proteome</keyword>
<dbReference type="AlphaFoldDB" id="T0R451"/>
<dbReference type="InParanoid" id="T0R451"/>
<dbReference type="Pfam" id="PF13637">
    <property type="entry name" value="Ank_4"/>
    <property type="match status" value="1"/>
</dbReference>
<dbReference type="InterPro" id="IPR052050">
    <property type="entry name" value="SecEffector_AnkRepeat"/>
</dbReference>
<dbReference type="EMBL" id="JH767134">
    <property type="protein sequence ID" value="EQC41120.1"/>
    <property type="molecule type" value="Genomic_DNA"/>
</dbReference>
<gene>
    <name evidence="2" type="ORF">SDRG_01099</name>
</gene>
<protein>
    <submittedName>
        <fullName evidence="2">Uncharacterized protein</fullName>
    </submittedName>
</protein>
<dbReference type="STRING" id="1156394.T0R451"/>
<dbReference type="Proteomes" id="UP000030762">
    <property type="component" value="Unassembled WGS sequence"/>
</dbReference>
<feature type="region of interest" description="Disordered" evidence="1">
    <location>
        <begin position="24"/>
        <end position="55"/>
    </location>
</feature>
<organism evidence="2 3">
    <name type="scientific">Saprolegnia diclina (strain VS20)</name>
    <dbReference type="NCBI Taxonomy" id="1156394"/>
    <lineage>
        <taxon>Eukaryota</taxon>
        <taxon>Sar</taxon>
        <taxon>Stramenopiles</taxon>
        <taxon>Oomycota</taxon>
        <taxon>Saprolegniomycetes</taxon>
        <taxon>Saprolegniales</taxon>
        <taxon>Saprolegniaceae</taxon>
        <taxon>Saprolegnia</taxon>
    </lineage>
</organism>
<dbReference type="GeneID" id="19941826"/>